<dbReference type="InterPro" id="IPR036164">
    <property type="entry name" value="bL21-like_sf"/>
</dbReference>
<dbReference type="EMBL" id="UINC01000068">
    <property type="protein sequence ID" value="SUZ48447.1"/>
    <property type="molecule type" value="Genomic_DNA"/>
</dbReference>
<dbReference type="InterPro" id="IPR028909">
    <property type="entry name" value="bL21-like"/>
</dbReference>
<organism evidence="4">
    <name type="scientific">marine metagenome</name>
    <dbReference type="NCBI Taxonomy" id="408172"/>
    <lineage>
        <taxon>unclassified sequences</taxon>
        <taxon>metagenomes</taxon>
        <taxon>ecological metagenomes</taxon>
    </lineage>
</organism>
<dbReference type="GO" id="GO:0003735">
    <property type="term" value="F:structural constituent of ribosome"/>
    <property type="evidence" value="ECO:0007669"/>
    <property type="project" value="InterPro"/>
</dbReference>
<dbReference type="GO" id="GO:0003723">
    <property type="term" value="F:RNA binding"/>
    <property type="evidence" value="ECO:0007669"/>
    <property type="project" value="InterPro"/>
</dbReference>
<dbReference type="GO" id="GO:0005840">
    <property type="term" value="C:ribosome"/>
    <property type="evidence" value="ECO:0007669"/>
    <property type="project" value="UniProtKB-KW"/>
</dbReference>
<dbReference type="InterPro" id="IPR001787">
    <property type="entry name" value="Ribosomal_bL21"/>
</dbReference>
<keyword evidence="2" id="KW-0689">Ribosomal protein</keyword>
<dbReference type="PANTHER" id="PTHR21349">
    <property type="entry name" value="50S RIBOSOMAL PROTEIN L21"/>
    <property type="match status" value="1"/>
</dbReference>
<dbReference type="GO" id="GO:0006412">
    <property type="term" value="P:translation"/>
    <property type="evidence" value="ECO:0007669"/>
    <property type="project" value="InterPro"/>
</dbReference>
<evidence type="ECO:0008006" key="5">
    <source>
        <dbReference type="Google" id="ProtNLM"/>
    </source>
</evidence>
<evidence type="ECO:0000256" key="2">
    <source>
        <dbReference type="ARBA" id="ARBA00022980"/>
    </source>
</evidence>
<comment type="similarity">
    <text evidence="1">Belongs to the bacterial ribosomal protein bL21 family.</text>
</comment>
<accession>A0A381N1Q2</accession>
<evidence type="ECO:0000256" key="3">
    <source>
        <dbReference type="ARBA" id="ARBA00023274"/>
    </source>
</evidence>
<proteinExistence type="inferred from homology"/>
<evidence type="ECO:0000313" key="4">
    <source>
        <dbReference type="EMBL" id="SUZ48447.1"/>
    </source>
</evidence>
<reference evidence="4" key="1">
    <citation type="submission" date="2018-05" db="EMBL/GenBank/DDBJ databases">
        <authorList>
            <person name="Lanie J.A."/>
            <person name="Ng W.-L."/>
            <person name="Kazmierczak K.M."/>
            <person name="Andrzejewski T.M."/>
            <person name="Davidsen T.M."/>
            <person name="Wayne K.J."/>
            <person name="Tettelin H."/>
            <person name="Glass J.I."/>
            <person name="Rusch D."/>
            <person name="Podicherti R."/>
            <person name="Tsui H.-C.T."/>
            <person name="Winkler M.E."/>
        </authorList>
    </citation>
    <scope>NUCLEOTIDE SEQUENCE</scope>
</reference>
<name>A0A381N1Q2_9ZZZZ</name>
<protein>
    <recommendedName>
        <fullName evidence="5">50S ribosomal protein L21</fullName>
    </recommendedName>
</protein>
<dbReference type="PANTHER" id="PTHR21349:SF0">
    <property type="entry name" value="LARGE RIBOSOMAL SUBUNIT PROTEIN BL21M"/>
    <property type="match status" value="1"/>
</dbReference>
<dbReference type="NCBIfam" id="TIGR00061">
    <property type="entry name" value="L21"/>
    <property type="match status" value="1"/>
</dbReference>
<evidence type="ECO:0000256" key="1">
    <source>
        <dbReference type="ARBA" id="ARBA00008563"/>
    </source>
</evidence>
<gene>
    <name evidence="4" type="ORF">METZ01_LOCUS1301</name>
</gene>
<dbReference type="GO" id="GO:0005737">
    <property type="term" value="C:cytoplasm"/>
    <property type="evidence" value="ECO:0007669"/>
    <property type="project" value="UniProtKB-ARBA"/>
</dbReference>
<dbReference type="GO" id="GO:1990904">
    <property type="term" value="C:ribonucleoprotein complex"/>
    <property type="evidence" value="ECO:0007669"/>
    <property type="project" value="UniProtKB-KW"/>
</dbReference>
<dbReference type="Pfam" id="PF00829">
    <property type="entry name" value="Ribosomal_L21p"/>
    <property type="match status" value="1"/>
</dbReference>
<dbReference type="HAMAP" id="MF_01363">
    <property type="entry name" value="Ribosomal_bL21"/>
    <property type="match status" value="1"/>
</dbReference>
<dbReference type="SUPFAM" id="SSF141091">
    <property type="entry name" value="L21p-like"/>
    <property type="match status" value="1"/>
</dbReference>
<sequence>MDYAVFKTGGKQYRVKPGDMLDVELLPNPVDSVAEFGEVLALSDGGEVTIGVPLVEGAKVTAQVLSHYKDKKLMVYKYKAKNRYRRKRGHRQTYTRLRIRDIELVRPRARRRRAAAVVTTETEGGEESN</sequence>
<dbReference type="AlphaFoldDB" id="A0A381N1Q2"/>
<keyword evidence="3" id="KW-0687">Ribonucleoprotein</keyword>